<evidence type="ECO:0000256" key="5">
    <source>
        <dbReference type="ARBA" id="ARBA00022723"/>
    </source>
</evidence>
<dbReference type="EC" id="3.4.24.82" evidence="13"/>
<dbReference type="GO" id="GO:0007229">
    <property type="term" value="P:integrin-mediated signaling pathway"/>
    <property type="evidence" value="ECO:0007669"/>
    <property type="project" value="UniProtKB-KW"/>
</dbReference>
<evidence type="ECO:0000256" key="14">
    <source>
        <dbReference type="ARBA" id="ARBA00040099"/>
    </source>
</evidence>
<feature type="binding site" evidence="17">
    <location>
        <position position="286"/>
    </location>
    <ligand>
        <name>Ca(2+)</name>
        <dbReference type="ChEBI" id="CHEBI:29108"/>
        <label>1</label>
    </ligand>
</feature>
<protein>
    <recommendedName>
        <fullName evidence="14">A disintegrin and metalloproteinase with thrombospondin motifs 4</fullName>
        <ecNumber evidence="13">3.4.24.82</ecNumber>
    </recommendedName>
    <alternativeName>
        <fullName evidence="15">Aggrecanase-1</fullName>
    </alternativeName>
</protein>
<dbReference type="SUPFAM" id="SSF55486">
    <property type="entry name" value="Metalloproteases ('zincins'), catalytic domain"/>
    <property type="match status" value="1"/>
</dbReference>
<dbReference type="GO" id="GO:0046872">
    <property type="term" value="F:metal ion binding"/>
    <property type="evidence" value="ECO:0007669"/>
    <property type="project" value="UniProtKB-KW"/>
</dbReference>
<dbReference type="InterPro" id="IPR010294">
    <property type="entry name" value="ADAMTS_spacer1"/>
</dbReference>
<keyword evidence="5 17" id="KW-0479">Metal-binding</keyword>
<dbReference type="Proteomes" id="UP000018936">
    <property type="component" value="Unassembled WGS sequence"/>
</dbReference>
<feature type="chain" id="PRO_5004770593" description="A disintegrin and metalloproteinase with thrombospondin motifs 4" evidence="20">
    <location>
        <begin position="17"/>
        <end position="783"/>
    </location>
</feature>
<evidence type="ECO:0000256" key="9">
    <source>
        <dbReference type="ARBA" id="ARBA00023157"/>
    </source>
</evidence>
<feature type="disulfide bond" evidence="18">
    <location>
        <begin position="516"/>
        <end position="528"/>
    </location>
</feature>
<dbReference type="Gene3D" id="2.60.120.830">
    <property type="match status" value="1"/>
</dbReference>
<keyword evidence="2" id="KW-0964">Secreted</keyword>
<dbReference type="GO" id="GO:0006508">
    <property type="term" value="P:proteolysis"/>
    <property type="evidence" value="ECO:0007669"/>
    <property type="project" value="UniProtKB-KW"/>
</dbReference>
<dbReference type="InterPro" id="IPR000884">
    <property type="entry name" value="TSP1_rpt"/>
</dbReference>
<evidence type="ECO:0000256" key="4">
    <source>
        <dbReference type="ARBA" id="ARBA00022670"/>
    </source>
</evidence>
<keyword evidence="22" id="KW-0401">Integrin</keyword>
<evidence type="ECO:0000256" key="6">
    <source>
        <dbReference type="ARBA" id="ARBA00022801"/>
    </source>
</evidence>
<feature type="disulfide bond" evidence="18">
    <location>
        <begin position="359"/>
        <end position="388"/>
    </location>
</feature>
<dbReference type="CDD" id="cd04273">
    <property type="entry name" value="ZnMc_ADAMTS_like"/>
    <property type="match status" value="1"/>
</dbReference>
<evidence type="ECO:0000313" key="23">
    <source>
        <dbReference type="Proteomes" id="UP000018936"/>
    </source>
</evidence>
<sequence>MFLLLLILSFNLACSATQTGPLSRYDEEIVYPEKLNDSSVLWGQDTSGTFENENSLDYNMDSDRHLSFRLQMFGEELLLNLEKDPSFFSKDLTVQYLGRLKPVVETPTERDNYFTGTINSDPESIVAINFDGTSLIGVLQYRGTEYHIQPLKGGAPNQAGGTEAHVVRKKMSDKGDGPMCGVGAQAPEGAPSEEGKLWEKMGASPRRAKVEMMRFHGAGLKPYLLTIMAAAAKFFRHPSVRNPVSLVVTRLVVIGEAEDGLKVTSNAAETLRNFCSWQKGLNKASDKDPEHFDTAILFTRQDLCGRSSCGTLGMADVGTVCDPARSCSIVEDDGLQSAFTAAHELGHVFNMLHDDDKHCKELNRHSKTRHMMASVMSPVNPDEMWSPCSGRFITEFLDNGHAPRAPEAARRLPWQQLQRGPAVPAELRHRIPPLSQHAPALLLPLVHRPDQRAVHVPDQIFSLGGRDTLRGREELHERQMHQPHAAEGLQCWGPWGPWGDCSRSCGGGVQYSTRECNKPVPRNGGKYCEGKRTQFRSCNVQDCPDGNALTFREQQCAVYNHRTDMFKDYPSPMDWVPRYSGVAKRDQCKLTCQSHALGYYYVLEPRVADGTPCSPDSTSVCVQGRCVHAGCDRVIGSKKKFDKCMVYGYNDVVTIPAGATSILIRQISSSASSSDGIYLALRRQDGSYALNGNYILIPSEQDVHLRGGVTLRYTGATKPMEMITGPGPLKEPLTVQALVVSDQKAPRLKYTFFVPKPTKRLSNQWLKQKARILEVLQSRRGRK</sequence>
<dbReference type="OrthoDB" id="412680at2759"/>
<organism evidence="22 23">
    <name type="scientific">Ophiophagus hannah</name>
    <name type="common">King cobra</name>
    <name type="synonym">Naja hannah</name>
    <dbReference type="NCBI Taxonomy" id="8665"/>
    <lineage>
        <taxon>Eukaryota</taxon>
        <taxon>Metazoa</taxon>
        <taxon>Chordata</taxon>
        <taxon>Craniata</taxon>
        <taxon>Vertebrata</taxon>
        <taxon>Euteleostomi</taxon>
        <taxon>Lepidosauria</taxon>
        <taxon>Squamata</taxon>
        <taxon>Bifurcata</taxon>
        <taxon>Unidentata</taxon>
        <taxon>Episquamata</taxon>
        <taxon>Toxicofera</taxon>
        <taxon>Serpentes</taxon>
        <taxon>Colubroidea</taxon>
        <taxon>Elapidae</taxon>
        <taxon>Elapinae</taxon>
        <taxon>Ophiophagus</taxon>
    </lineage>
</organism>
<keyword evidence="9 18" id="KW-1015">Disulfide bond</keyword>
<feature type="binding site" evidence="17 19">
    <location>
        <position position="347"/>
    </location>
    <ligand>
        <name>Zn(2+)</name>
        <dbReference type="ChEBI" id="CHEBI:29105"/>
        <note>catalytic</note>
    </ligand>
</feature>
<feature type="binding site" description="in inhibited form" evidence="17">
    <location>
        <position position="180"/>
    </location>
    <ligand>
        <name>Zn(2+)</name>
        <dbReference type="ChEBI" id="CHEBI:29105"/>
        <note>catalytic</note>
    </ligand>
</feature>
<dbReference type="Gene3D" id="2.20.100.10">
    <property type="entry name" value="Thrombospondin type-1 (TSP1) repeat"/>
    <property type="match status" value="1"/>
</dbReference>
<feature type="domain" description="Peptidase M12B" evidence="21">
    <location>
        <begin position="223"/>
        <end position="399"/>
    </location>
</feature>
<dbReference type="InterPro" id="IPR002870">
    <property type="entry name" value="Peptidase_M12B_N"/>
</dbReference>
<evidence type="ECO:0000256" key="19">
    <source>
        <dbReference type="PROSITE-ProRule" id="PRU00276"/>
    </source>
</evidence>
<evidence type="ECO:0000256" key="3">
    <source>
        <dbReference type="ARBA" id="ARBA00022530"/>
    </source>
</evidence>
<dbReference type="InterPro" id="IPR001590">
    <property type="entry name" value="Peptidase_M12B"/>
</dbReference>
<evidence type="ECO:0000256" key="8">
    <source>
        <dbReference type="ARBA" id="ARBA00023049"/>
    </source>
</evidence>
<comment type="caution">
    <text evidence="22">The sequence shown here is derived from an EMBL/GenBank/DDBJ whole genome shotgun (WGS) entry which is preliminary data.</text>
</comment>
<dbReference type="SUPFAM" id="SSF82895">
    <property type="entry name" value="TSP-1 type 1 repeat"/>
    <property type="match status" value="1"/>
</dbReference>
<evidence type="ECO:0000256" key="16">
    <source>
        <dbReference type="PIRSR" id="PIRSR613273-1"/>
    </source>
</evidence>
<comment type="subcellular location">
    <subcellularLocation>
        <location evidence="1">Secreted</location>
        <location evidence="1">Extracellular space</location>
        <location evidence="1">Extracellular matrix</location>
    </subcellularLocation>
</comment>
<evidence type="ECO:0000313" key="22">
    <source>
        <dbReference type="EMBL" id="ETE57865.1"/>
    </source>
</evidence>
<reference evidence="22 23" key="1">
    <citation type="journal article" date="2013" name="Proc. Natl. Acad. Sci. U.S.A.">
        <title>The king cobra genome reveals dynamic gene evolution and adaptation in the snake venom system.</title>
        <authorList>
            <person name="Vonk F.J."/>
            <person name="Casewell N.R."/>
            <person name="Henkel C.V."/>
            <person name="Heimberg A.M."/>
            <person name="Jansen H.J."/>
            <person name="McCleary R.J."/>
            <person name="Kerkkamp H.M."/>
            <person name="Vos R.A."/>
            <person name="Guerreiro I."/>
            <person name="Calvete J.J."/>
            <person name="Wuster W."/>
            <person name="Woods A.E."/>
            <person name="Logan J.M."/>
            <person name="Harrison R.A."/>
            <person name="Castoe T.A."/>
            <person name="de Koning A.P."/>
            <person name="Pollock D.D."/>
            <person name="Yandell M."/>
            <person name="Calderon D."/>
            <person name="Renjifo C."/>
            <person name="Currier R.B."/>
            <person name="Salgado D."/>
            <person name="Pla D."/>
            <person name="Sanz L."/>
            <person name="Hyder A.S."/>
            <person name="Ribeiro J.M."/>
            <person name="Arntzen J.W."/>
            <person name="van den Thillart G.E."/>
            <person name="Boetzer M."/>
            <person name="Pirovano W."/>
            <person name="Dirks R.P."/>
            <person name="Spaink H.P."/>
            <person name="Duboule D."/>
            <person name="McGlinn E."/>
            <person name="Kini R.M."/>
            <person name="Richardson M.K."/>
        </authorList>
    </citation>
    <scope>NUCLEOTIDE SEQUENCE</scope>
    <source>
        <tissue evidence="22">Blood</tissue>
    </source>
</reference>
<dbReference type="Pfam" id="PF00090">
    <property type="entry name" value="TSP_1"/>
    <property type="match status" value="1"/>
</dbReference>
<dbReference type="PROSITE" id="PS50215">
    <property type="entry name" value="ADAM_MEPRO"/>
    <property type="match status" value="1"/>
</dbReference>
<feature type="disulfide bond" evidence="18">
    <location>
        <begin position="501"/>
        <end position="538"/>
    </location>
</feature>
<dbReference type="InterPro" id="IPR050439">
    <property type="entry name" value="ADAMTS_ADAMTS-like"/>
</dbReference>
<dbReference type="GO" id="GO:0031012">
    <property type="term" value="C:extracellular matrix"/>
    <property type="evidence" value="ECO:0007669"/>
    <property type="project" value="TreeGrafter"/>
</dbReference>
<dbReference type="InterPro" id="IPR013273">
    <property type="entry name" value="ADAMTS/ADAMTS-like"/>
</dbReference>
<keyword evidence="17" id="KW-0106">Calcium</keyword>
<evidence type="ECO:0000256" key="20">
    <source>
        <dbReference type="SAM" id="SignalP"/>
    </source>
</evidence>
<evidence type="ECO:0000256" key="10">
    <source>
        <dbReference type="ARBA" id="ARBA00023180"/>
    </source>
</evidence>
<accession>V8N6X6</accession>
<comment type="subunit">
    <text evidence="12">Interacts with SRPX2.</text>
</comment>
<evidence type="ECO:0000256" key="11">
    <source>
        <dbReference type="ARBA" id="ARBA00036804"/>
    </source>
</evidence>
<keyword evidence="4" id="KW-0645">Protease</keyword>
<feature type="binding site" evidence="17">
    <location>
        <position position="293"/>
    </location>
    <ligand>
        <name>Ca(2+)</name>
        <dbReference type="ChEBI" id="CHEBI:29108"/>
        <label>1</label>
    </ligand>
</feature>
<evidence type="ECO:0000256" key="2">
    <source>
        <dbReference type="ARBA" id="ARBA00022525"/>
    </source>
</evidence>
<keyword evidence="23" id="KW-1185">Reference proteome</keyword>
<dbReference type="Pfam" id="PF05986">
    <property type="entry name" value="ADAMTS_spacer1"/>
    <property type="match status" value="1"/>
</dbReference>
<dbReference type="PANTHER" id="PTHR13723">
    <property type="entry name" value="ADAMTS A DISINTEGRIN AND METALLOPROTEASE WITH THROMBOSPONDIN MOTIFS PROTEASE"/>
    <property type="match status" value="1"/>
</dbReference>
<evidence type="ECO:0000256" key="1">
    <source>
        <dbReference type="ARBA" id="ARBA00004498"/>
    </source>
</evidence>
<evidence type="ECO:0000259" key="21">
    <source>
        <dbReference type="PROSITE" id="PS50215"/>
    </source>
</evidence>
<feature type="binding site" evidence="17">
    <location>
        <position position="211"/>
    </location>
    <ligand>
        <name>Ca(2+)</name>
        <dbReference type="ChEBI" id="CHEBI:29108"/>
        <label>1</label>
    </ligand>
</feature>
<feature type="non-terminal residue" evidence="22">
    <location>
        <position position="1"/>
    </location>
</feature>
<feature type="binding site" evidence="17">
    <location>
        <position position="211"/>
    </location>
    <ligand>
        <name>Ca(2+)</name>
        <dbReference type="ChEBI" id="CHEBI:29108"/>
        <label>2</label>
    </ligand>
</feature>
<dbReference type="SMART" id="SM00209">
    <property type="entry name" value="TSP1"/>
    <property type="match status" value="1"/>
</dbReference>
<evidence type="ECO:0000256" key="18">
    <source>
        <dbReference type="PIRSR" id="PIRSR613273-3"/>
    </source>
</evidence>
<evidence type="ECO:0000256" key="15">
    <source>
        <dbReference type="ARBA" id="ARBA00043252"/>
    </source>
</evidence>
<comment type="cofactor">
    <cofactor evidence="17">
        <name>Zn(2+)</name>
        <dbReference type="ChEBI" id="CHEBI:29105"/>
    </cofactor>
    <text evidence="17">Binds 1 zinc ion per subunit.</text>
</comment>
<dbReference type="FunFam" id="3.40.390.10:FF:000001">
    <property type="entry name" value="A disintegrin and metalloproteinase with thrombospondin motifs 1"/>
    <property type="match status" value="1"/>
</dbReference>
<gene>
    <name evidence="22" type="primary">ADAMTS4</name>
    <name evidence="22" type="ORF">L345_16416</name>
</gene>
<keyword evidence="8" id="KW-0482">Metalloprotease</keyword>
<dbReference type="InterPro" id="IPR024079">
    <property type="entry name" value="MetalloPept_cat_dom_sf"/>
</dbReference>
<feature type="active site" evidence="16 19">
    <location>
        <position position="344"/>
    </location>
</feature>
<keyword evidence="7 17" id="KW-0862">Zinc</keyword>
<keyword evidence="6" id="KW-0378">Hydrolase</keyword>
<dbReference type="FunFam" id="2.20.100.10:FF:000006">
    <property type="entry name" value="A disintegrin and metalloproteinase with thrombospondin motifs 1"/>
    <property type="match status" value="1"/>
</dbReference>
<dbReference type="Pfam" id="PF01562">
    <property type="entry name" value="Pep_M12B_propep"/>
    <property type="match status" value="1"/>
</dbReference>
<evidence type="ECO:0000256" key="7">
    <source>
        <dbReference type="ARBA" id="ARBA00022833"/>
    </source>
</evidence>
<feature type="disulfide bond" evidence="18">
    <location>
        <begin position="275"/>
        <end position="327"/>
    </location>
</feature>
<keyword evidence="3" id="KW-0272">Extracellular matrix</keyword>
<comment type="caution">
    <text evidence="19">Lacks conserved residue(s) required for the propagation of feature annotation.</text>
</comment>
<dbReference type="Gene3D" id="3.40.390.10">
    <property type="entry name" value="Collagenase (Catalytic Domain)"/>
    <property type="match status" value="1"/>
</dbReference>
<evidence type="ECO:0000256" key="12">
    <source>
        <dbReference type="ARBA" id="ARBA00038607"/>
    </source>
</evidence>
<dbReference type="PANTHER" id="PTHR13723:SF38">
    <property type="entry name" value="A DISINTEGRIN AND METALLOPROTEINASE WITH THROMBOSPONDIN MOTIFS 4"/>
    <property type="match status" value="1"/>
</dbReference>
<dbReference type="PROSITE" id="PS50092">
    <property type="entry name" value="TSP1"/>
    <property type="match status" value="1"/>
</dbReference>
<keyword evidence="10" id="KW-0325">Glycoprotein</keyword>
<feature type="binding site" evidence="17 19">
    <location>
        <position position="353"/>
    </location>
    <ligand>
        <name>Zn(2+)</name>
        <dbReference type="ChEBI" id="CHEBI:29105"/>
        <note>catalytic</note>
    </ligand>
</feature>
<dbReference type="GO" id="GO:0030198">
    <property type="term" value="P:extracellular matrix organization"/>
    <property type="evidence" value="ECO:0007669"/>
    <property type="project" value="InterPro"/>
</dbReference>
<feature type="signal peptide" evidence="20">
    <location>
        <begin position="1"/>
        <end position="16"/>
    </location>
</feature>
<feature type="disulfide bond" evidence="18">
    <location>
        <begin position="304"/>
        <end position="309"/>
    </location>
</feature>
<dbReference type="Pfam" id="PF01421">
    <property type="entry name" value="Reprolysin"/>
    <property type="match status" value="1"/>
</dbReference>
<dbReference type="GO" id="GO:0004222">
    <property type="term" value="F:metalloendopeptidase activity"/>
    <property type="evidence" value="ECO:0007669"/>
    <property type="project" value="InterPro"/>
</dbReference>
<evidence type="ECO:0000256" key="13">
    <source>
        <dbReference type="ARBA" id="ARBA00039064"/>
    </source>
</evidence>
<name>V8N6X6_OPHHA</name>
<feature type="binding site" evidence="17">
    <location>
        <position position="286"/>
    </location>
    <ligand>
        <name>Ca(2+)</name>
        <dbReference type="ChEBI" id="CHEBI:29108"/>
        <label>2</label>
    </ligand>
</feature>
<dbReference type="MEROPS" id="M12.221"/>
<keyword evidence="20" id="KW-0732">Signal</keyword>
<feature type="binding site" evidence="17 19">
    <location>
        <position position="343"/>
    </location>
    <ligand>
        <name>Zn(2+)</name>
        <dbReference type="ChEBI" id="CHEBI:29105"/>
        <note>catalytic</note>
    </ligand>
</feature>
<dbReference type="AlphaFoldDB" id="V8N6X6"/>
<dbReference type="PRINTS" id="PR01857">
    <property type="entry name" value="ADAMTSFAMILY"/>
</dbReference>
<feature type="disulfide bond" evidence="18">
    <location>
        <begin position="505"/>
        <end position="543"/>
    </location>
</feature>
<comment type="catalytic activity">
    <reaction evidence="11">
        <text>Glutamyl endopeptidase. Bonds cleaved include 370-Thr-Glu-Gly-Glu-|-Ala-Arg-Gly-Ser-377 in the interglobular domain of mammalian aggrecan.</text>
        <dbReference type="EC" id="3.4.24.82"/>
    </reaction>
</comment>
<dbReference type="EMBL" id="AZIM01007618">
    <property type="protein sequence ID" value="ETE57865.1"/>
    <property type="molecule type" value="Genomic_DNA"/>
</dbReference>
<evidence type="ECO:0000256" key="17">
    <source>
        <dbReference type="PIRSR" id="PIRSR613273-2"/>
    </source>
</evidence>
<proteinExistence type="predicted"/>
<dbReference type="InterPro" id="IPR036383">
    <property type="entry name" value="TSP1_rpt_sf"/>
</dbReference>